<evidence type="ECO:0000313" key="3">
    <source>
        <dbReference type="EMBL" id="GHP02955.1"/>
    </source>
</evidence>
<feature type="compositionally biased region" description="Polar residues" evidence="2">
    <location>
        <begin position="300"/>
        <end position="313"/>
    </location>
</feature>
<comment type="function">
    <text evidence="1">Component of the exocyst complex involved in the docking of exocytic vesicles with fusion sites on the plasma membrane.</text>
</comment>
<feature type="region of interest" description="Disordered" evidence="2">
    <location>
        <begin position="218"/>
        <end position="245"/>
    </location>
</feature>
<feature type="region of interest" description="Disordered" evidence="2">
    <location>
        <begin position="297"/>
        <end position="340"/>
    </location>
</feature>
<organism evidence="3 4">
    <name type="scientific">Pycnococcus provasolii</name>
    <dbReference type="NCBI Taxonomy" id="41880"/>
    <lineage>
        <taxon>Eukaryota</taxon>
        <taxon>Viridiplantae</taxon>
        <taxon>Chlorophyta</taxon>
        <taxon>Pseudoscourfieldiophyceae</taxon>
        <taxon>Pseudoscourfieldiales</taxon>
        <taxon>Pycnococcaceae</taxon>
        <taxon>Pycnococcus</taxon>
    </lineage>
</organism>
<evidence type="ECO:0000313" key="4">
    <source>
        <dbReference type="Proteomes" id="UP000660262"/>
    </source>
</evidence>
<sequence length="340" mass="34748">MAPEAESSSFEDLVRAELARLPPSYSSSAAFNALPHVLACVSSVSQEKALRELRQRSLALDDLLNGVVDAHSADLHAAIASHGEILRTFQRVSDELVSMRADVAEAARLADELRGVGGEHGVAADVLAALRKRKVAEHEVHLLRKAARAVRLVEACEADANAANCDGDEEELCARARRAIEASEAVGALDELADLLEPLRAVCSARVAATAEAVATLEMAQRPRHENDVDDDSLKGGGASTANASSEGLDVGLLEVCVSASLKAPKGAAAACVARAAAGAHSAAMAAAVPAAPAPAPANLPTNNNEAVSSTKEGSSGATANGPSSPGGSSSLPPPVPFRF</sequence>
<dbReference type="PANTHER" id="PTHR14146">
    <property type="entry name" value="EXOCYST COMPLEX COMPONENT 4"/>
    <property type="match status" value="1"/>
</dbReference>
<gene>
    <name evidence="3" type="ORF">PPROV_000171000</name>
</gene>
<evidence type="ECO:0000256" key="2">
    <source>
        <dbReference type="SAM" id="MobiDB-lite"/>
    </source>
</evidence>
<evidence type="ECO:0000256" key="1">
    <source>
        <dbReference type="RuleBase" id="RU367079"/>
    </source>
</evidence>
<dbReference type="Proteomes" id="UP000660262">
    <property type="component" value="Unassembled WGS sequence"/>
</dbReference>
<dbReference type="GO" id="GO:0006612">
    <property type="term" value="P:protein targeting to membrane"/>
    <property type="evidence" value="ECO:0007669"/>
    <property type="project" value="UniProtKB-UniRule"/>
</dbReference>
<dbReference type="PANTHER" id="PTHR14146:SF0">
    <property type="entry name" value="EXOCYST COMPLEX COMPONENT 4"/>
    <property type="match status" value="1"/>
</dbReference>
<dbReference type="AlphaFoldDB" id="A0A830H7H0"/>
<protein>
    <recommendedName>
        <fullName evidence="1">Exocyst complex component Sec8</fullName>
    </recommendedName>
</protein>
<dbReference type="GO" id="GO:0015031">
    <property type="term" value="P:protein transport"/>
    <property type="evidence" value="ECO:0007669"/>
    <property type="project" value="UniProtKB-KW"/>
</dbReference>
<dbReference type="GO" id="GO:0000145">
    <property type="term" value="C:exocyst"/>
    <property type="evidence" value="ECO:0007669"/>
    <property type="project" value="UniProtKB-UniRule"/>
</dbReference>
<keyword evidence="4" id="KW-1185">Reference proteome</keyword>
<dbReference type="InterPro" id="IPR039682">
    <property type="entry name" value="Sec8/EXOC4"/>
</dbReference>
<comment type="similarity">
    <text evidence="1">Belongs to the SEC8 family.</text>
</comment>
<dbReference type="GO" id="GO:0006893">
    <property type="term" value="P:Golgi to plasma membrane transport"/>
    <property type="evidence" value="ECO:0007669"/>
    <property type="project" value="TreeGrafter"/>
</dbReference>
<keyword evidence="1" id="KW-0268">Exocytosis</keyword>
<proteinExistence type="inferred from homology"/>
<reference evidence="3" key="1">
    <citation type="submission" date="2020-10" db="EMBL/GenBank/DDBJ databases">
        <title>Unveiling of a novel bifunctional photoreceptor, Dualchrome1, isolated from a cosmopolitan green alga.</title>
        <authorList>
            <person name="Suzuki S."/>
            <person name="Kawachi M."/>
        </authorList>
    </citation>
    <scope>NUCLEOTIDE SEQUENCE</scope>
    <source>
        <strain evidence="3">NIES 2893</strain>
    </source>
</reference>
<keyword evidence="1" id="KW-0813">Transport</keyword>
<dbReference type="EMBL" id="BNJQ01000004">
    <property type="protein sequence ID" value="GHP02955.1"/>
    <property type="molecule type" value="Genomic_DNA"/>
</dbReference>
<comment type="caution">
    <text evidence="3">The sequence shown here is derived from an EMBL/GenBank/DDBJ whole genome shotgun (WGS) entry which is preliminary data.</text>
</comment>
<accession>A0A830H7H0</accession>
<keyword evidence="1" id="KW-0653">Protein transport</keyword>
<dbReference type="GO" id="GO:0090522">
    <property type="term" value="P:vesicle tethering involved in exocytosis"/>
    <property type="evidence" value="ECO:0007669"/>
    <property type="project" value="UniProtKB-UniRule"/>
</dbReference>
<name>A0A830H7H0_9CHLO</name>
<feature type="compositionally biased region" description="Low complexity" evidence="2">
    <location>
        <begin position="314"/>
        <end position="331"/>
    </location>
</feature>